<dbReference type="EMBL" id="BARU01028459">
    <property type="protein sequence ID" value="GAH70889.1"/>
    <property type="molecule type" value="Genomic_DNA"/>
</dbReference>
<reference evidence="2" key="1">
    <citation type="journal article" date="2014" name="Front. Microbiol.">
        <title>High frequency of phylogenetically diverse reductive dehalogenase-homologous genes in deep subseafloor sedimentary metagenomes.</title>
        <authorList>
            <person name="Kawai M."/>
            <person name="Futagami T."/>
            <person name="Toyoda A."/>
            <person name="Takaki Y."/>
            <person name="Nishi S."/>
            <person name="Hori S."/>
            <person name="Arai W."/>
            <person name="Tsubouchi T."/>
            <person name="Morono Y."/>
            <person name="Uchiyama I."/>
            <person name="Ito T."/>
            <person name="Fujiyama A."/>
            <person name="Inagaki F."/>
            <person name="Takami H."/>
        </authorList>
    </citation>
    <scope>NUCLEOTIDE SEQUENCE</scope>
    <source>
        <strain evidence="2">Expedition CK06-06</strain>
    </source>
</reference>
<name>X1IXR8_9ZZZZ</name>
<protein>
    <recommendedName>
        <fullName evidence="3">IPT/TIG domain-containing protein</fullName>
    </recommendedName>
</protein>
<feature type="non-terminal residue" evidence="2">
    <location>
        <position position="1"/>
    </location>
</feature>
<proteinExistence type="predicted"/>
<dbReference type="AlphaFoldDB" id="X1IXR8"/>
<comment type="caution">
    <text evidence="2">The sequence shown here is derived from an EMBL/GenBank/DDBJ whole genome shotgun (WGS) entry which is preliminary data.</text>
</comment>
<dbReference type="Gene3D" id="2.60.40.230">
    <property type="entry name" value="Neocarzinostatin-like"/>
    <property type="match status" value="1"/>
</dbReference>
<evidence type="ECO:0000313" key="2">
    <source>
        <dbReference type="EMBL" id="GAH70889.1"/>
    </source>
</evidence>
<gene>
    <name evidence="2" type="ORF">S03H2_45421</name>
</gene>
<evidence type="ECO:0000256" key="1">
    <source>
        <dbReference type="SAM" id="MobiDB-lite"/>
    </source>
</evidence>
<feature type="non-terminal residue" evidence="2">
    <location>
        <position position="268"/>
    </location>
</feature>
<sequence length="268" mass="28326">PVSATIGILPLDPLAGPVGTVVTVSGGVATPGLMVEIYWDETLVPAKFLNDTRALGDGTYSCEITIPAATAGDHYIIAYDVNSQTAIGEKFTVEPEIVLSPTSGLPPDSITVTGTGFTATSDIDIFFEQNYAWSATLVTYGTGTATWTTDYAHTGDYSVKLYAPMKNSGTHSGKIILPMEMPFAELLDFSVYVEGDGEQALPLNHLELDIADTATNVDLSGGTNTYWCPSVSDPENVDLTSFDRVLVNTQPGQSEGDIDPLVTDTTAG</sequence>
<accession>X1IXR8</accession>
<organism evidence="2">
    <name type="scientific">marine sediment metagenome</name>
    <dbReference type="NCBI Taxonomy" id="412755"/>
    <lineage>
        <taxon>unclassified sequences</taxon>
        <taxon>metagenomes</taxon>
        <taxon>ecological metagenomes</taxon>
    </lineage>
</organism>
<evidence type="ECO:0008006" key="3">
    <source>
        <dbReference type="Google" id="ProtNLM"/>
    </source>
</evidence>
<feature type="region of interest" description="Disordered" evidence="1">
    <location>
        <begin position="249"/>
        <end position="268"/>
    </location>
</feature>